<name>A0ABQ6MQN2_9STRA</name>
<gene>
    <name evidence="3" type="ORF">TeGR_g5128</name>
</gene>
<keyword evidence="1" id="KW-0378">Hydrolase</keyword>
<protein>
    <recommendedName>
        <fullName evidence="5">Phospholipase C</fullName>
    </recommendedName>
</protein>
<dbReference type="PANTHER" id="PTHR31956:SF1">
    <property type="entry name" value="NON-SPECIFIC PHOSPHOLIPASE C1"/>
    <property type="match status" value="1"/>
</dbReference>
<feature type="compositionally biased region" description="Basic and acidic residues" evidence="2">
    <location>
        <begin position="259"/>
        <end position="282"/>
    </location>
</feature>
<proteinExistence type="predicted"/>
<evidence type="ECO:0000256" key="1">
    <source>
        <dbReference type="ARBA" id="ARBA00022801"/>
    </source>
</evidence>
<feature type="region of interest" description="Disordered" evidence="2">
    <location>
        <begin position="258"/>
        <end position="304"/>
    </location>
</feature>
<dbReference type="InterPro" id="IPR017850">
    <property type="entry name" value="Alkaline_phosphatase_core_sf"/>
</dbReference>
<organism evidence="3 4">
    <name type="scientific">Tetraparma gracilis</name>
    <dbReference type="NCBI Taxonomy" id="2962635"/>
    <lineage>
        <taxon>Eukaryota</taxon>
        <taxon>Sar</taxon>
        <taxon>Stramenopiles</taxon>
        <taxon>Ochrophyta</taxon>
        <taxon>Bolidophyceae</taxon>
        <taxon>Parmales</taxon>
        <taxon>Triparmaceae</taxon>
        <taxon>Tetraparma</taxon>
    </lineage>
</organism>
<evidence type="ECO:0008006" key="5">
    <source>
        <dbReference type="Google" id="ProtNLM"/>
    </source>
</evidence>
<feature type="compositionally biased region" description="Gly residues" evidence="2">
    <location>
        <begin position="283"/>
        <end position="304"/>
    </location>
</feature>
<evidence type="ECO:0000256" key="2">
    <source>
        <dbReference type="SAM" id="MobiDB-lite"/>
    </source>
</evidence>
<keyword evidence="4" id="KW-1185">Reference proteome</keyword>
<dbReference type="Pfam" id="PF04185">
    <property type="entry name" value="Phosphoesterase"/>
    <property type="match status" value="1"/>
</dbReference>
<dbReference type="EMBL" id="BRYB01000451">
    <property type="protein sequence ID" value="GMI30270.1"/>
    <property type="molecule type" value="Genomic_DNA"/>
</dbReference>
<dbReference type="Gene3D" id="3.40.720.10">
    <property type="entry name" value="Alkaline Phosphatase, subunit A"/>
    <property type="match status" value="1"/>
</dbReference>
<reference evidence="3 4" key="1">
    <citation type="journal article" date="2023" name="Commun. Biol.">
        <title>Genome analysis of Parmales, the sister group of diatoms, reveals the evolutionary specialization of diatoms from phago-mixotrophs to photoautotrophs.</title>
        <authorList>
            <person name="Ban H."/>
            <person name="Sato S."/>
            <person name="Yoshikawa S."/>
            <person name="Yamada K."/>
            <person name="Nakamura Y."/>
            <person name="Ichinomiya M."/>
            <person name="Sato N."/>
            <person name="Blanc-Mathieu R."/>
            <person name="Endo H."/>
            <person name="Kuwata A."/>
            <person name="Ogata H."/>
        </authorList>
    </citation>
    <scope>NUCLEOTIDE SEQUENCE [LARGE SCALE GENOMIC DNA]</scope>
</reference>
<dbReference type="PANTHER" id="PTHR31956">
    <property type="entry name" value="NON-SPECIFIC PHOSPHOLIPASE C4-RELATED"/>
    <property type="match status" value="1"/>
</dbReference>
<sequence length="304" mass="33834">YYDDLLVAPNSDKIKEIDHFYEDIADGTLPAYTWLQPRSGVHSFPSRLPTWQHPDALVSLGEELLADVYAALRGDVWWNETLFLVTYDEHGGFYDHVAPPATVPPDAAVSVEGFGFDRLGIRIPTLAISPWIQRGVVYNGGEPAENEFDATSLIKTANELLLGEQRAADEPMSDRQVWAKSFKGVLTDDFRDDCIEDVSEGLKRLRGDDHRQEHERQLRKPINEHLEGQLFLWCGKNYPEQFKEGGVCEAALGEGAAEDQERASRWIQKEQKKYMDRRRAGEGGEGGQGGGEGGEGVGEGVAAM</sequence>
<comment type="caution">
    <text evidence="3">The sequence shown here is derived from an EMBL/GenBank/DDBJ whole genome shotgun (WGS) entry which is preliminary data.</text>
</comment>
<feature type="non-terminal residue" evidence="3">
    <location>
        <position position="1"/>
    </location>
</feature>
<dbReference type="Proteomes" id="UP001165060">
    <property type="component" value="Unassembled WGS sequence"/>
</dbReference>
<evidence type="ECO:0000313" key="4">
    <source>
        <dbReference type="Proteomes" id="UP001165060"/>
    </source>
</evidence>
<evidence type="ECO:0000313" key="3">
    <source>
        <dbReference type="EMBL" id="GMI30270.1"/>
    </source>
</evidence>
<dbReference type="InterPro" id="IPR007312">
    <property type="entry name" value="Phosphoesterase"/>
</dbReference>
<accession>A0ABQ6MQN2</accession>